<accession>A0A3P6E328</accession>
<gene>
    <name evidence="2" type="ORF">BOLC9T59893H</name>
</gene>
<evidence type="ECO:0000313" key="2">
    <source>
        <dbReference type="EMBL" id="VDD34570.1"/>
    </source>
</evidence>
<keyword evidence="1" id="KW-1133">Transmembrane helix</keyword>
<dbReference type="EMBL" id="LR031875">
    <property type="protein sequence ID" value="VDD34570.1"/>
    <property type="molecule type" value="Genomic_DNA"/>
</dbReference>
<name>A0A3P6E328_BRAOL</name>
<sequence>MELEFRLFYRTRTLLRRRIIRFIFTVTISTLSLKGLVTLIPRKTILSLTSLILRLETLWLFLLTDGLLSDSWLIIQGFG</sequence>
<protein>
    <submittedName>
        <fullName evidence="2">Uncharacterized protein</fullName>
    </submittedName>
</protein>
<keyword evidence="1" id="KW-0472">Membrane</keyword>
<dbReference type="AlphaFoldDB" id="A0A3P6E328"/>
<organism evidence="2">
    <name type="scientific">Brassica oleracea</name>
    <name type="common">Wild cabbage</name>
    <dbReference type="NCBI Taxonomy" id="3712"/>
    <lineage>
        <taxon>Eukaryota</taxon>
        <taxon>Viridiplantae</taxon>
        <taxon>Streptophyta</taxon>
        <taxon>Embryophyta</taxon>
        <taxon>Tracheophyta</taxon>
        <taxon>Spermatophyta</taxon>
        <taxon>Magnoliopsida</taxon>
        <taxon>eudicotyledons</taxon>
        <taxon>Gunneridae</taxon>
        <taxon>Pentapetalae</taxon>
        <taxon>rosids</taxon>
        <taxon>malvids</taxon>
        <taxon>Brassicales</taxon>
        <taxon>Brassicaceae</taxon>
        <taxon>Brassiceae</taxon>
        <taxon>Brassica</taxon>
    </lineage>
</organism>
<evidence type="ECO:0000256" key="1">
    <source>
        <dbReference type="SAM" id="Phobius"/>
    </source>
</evidence>
<proteinExistence type="predicted"/>
<reference evidence="2" key="1">
    <citation type="submission" date="2018-11" db="EMBL/GenBank/DDBJ databases">
        <authorList>
            <consortium name="Genoscope - CEA"/>
            <person name="William W."/>
        </authorList>
    </citation>
    <scope>NUCLEOTIDE SEQUENCE</scope>
</reference>
<keyword evidence="1" id="KW-0812">Transmembrane</keyword>
<feature type="transmembrane region" description="Helical" evidence="1">
    <location>
        <begin position="20"/>
        <end position="37"/>
    </location>
</feature>